<accession>A0A067PY34</accession>
<dbReference type="EMBL" id="KL197715">
    <property type="protein sequence ID" value="KDQ59614.1"/>
    <property type="molecule type" value="Genomic_DNA"/>
</dbReference>
<evidence type="ECO:0000256" key="1">
    <source>
        <dbReference type="ARBA" id="ARBA00004127"/>
    </source>
</evidence>
<feature type="transmembrane region" description="Helical" evidence="6">
    <location>
        <begin position="131"/>
        <end position="149"/>
    </location>
</feature>
<keyword evidence="4 6" id="KW-0472">Membrane</keyword>
<reference evidence="8" key="1">
    <citation type="journal article" date="2014" name="Proc. Natl. Acad. Sci. U.S.A.">
        <title>Extensive sampling of basidiomycete genomes demonstrates inadequacy of the white-rot/brown-rot paradigm for wood decay fungi.</title>
        <authorList>
            <person name="Riley R."/>
            <person name="Salamov A.A."/>
            <person name="Brown D.W."/>
            <person name="Nagy L.G."/>
            <person name="Floudas D."/>
            <person name="Held B.W."/>
            <person name="Levasseur A."/>
            <person name="Lombard V."/>
            <person name="Morin E."/>
            <person name="Otillar R."/>
            <person name="Lindquist E.A."/>
            <person name="Sun H."/>
            <person name="LaButti K.M."/>
            <person name="Schmutz J."/>
            <person name="Jabbour D."/>
            <person name="Luo H."/>
            <person name="Baker S.E."/>
            <person name="Pisabarro A.G."/>
            <person name="Walton J.D."/>
            <person name="Blanchette R.A."/>
            <person name="Henrissat B."/>
            <person name="Martin F."/>
            <person name="Cullen D."/>
            <person name="Hibbett D.S."/>
            <person name="Grigoriev I.V."/>
        </authorList>
    </citation>
    <scope>NUCLEOTIDE SEQUENCE [LARGE SCALE GENOMIC DNA]</scope>
    <source>
        <strain evidence="8">MUCL 33604</strain>
    </source>
</reference>
<comment type="subcellular location">
    <subcellularLocation>
        <location evidence="1">Endomembrane system</location>
        <topology evidence="1">Multi-pass membrane protein</topology>
    </subcellularLocation>
</comment>
<proteinExistence type="predicted"/>
<feature type="compositionally biased region" description="Pro residues" evidence="5">
    <location>
        <begin position="10"/>
        <end position="20"/>
    </location>
</feature>
<evidence type="ECO:0000256" key="3">
    <source>
        <dbReference type="ARBA" id="ARBA00022989"/>
    </source>
</evidence>
<feature type="transmembrane region" description="Helical" evidence="6">
    <location>
        <begin position="60"/>
        <end position="78"/>
    </location>
</feature>
<dbReference type="InterPro" id="IPR051076">
    <property type="entry name" value="Golgi_membrane_TVP38/TMEM64"/>
</dbReference>
<feature type="region of interest" description="Disordered" evidence="5">
    <location>
        <begin position="1"/>
        <end position="20"/>
    </location>
</feature>
<protein>
    <submittedName>
        <fullName evidence="7">Uncharacterized protein</fullName>
    </submittedName>
</protein>
<evidence type="ECO:0000256" key="5">
    <source>
        <dbReference type="SAM" id="MobiDB-lite"/>
    </source>
</evidence>
<dbReference type="STRING" id="933084.A0A067PY34"/>
<keyword evidence="2 6" id="KW-0812">Transmembrane</keyword>
<dbReference type="PANTHER" id="PTHR47549:SF2">
    <property type="entry name" value="GOLGI APPARATUS MEMBRANE PROTEIN TVP38"/>
    <property type="match status" value="1"/>
</dbReference>
<evidence type="ECO:0000256" key="6">
    <source>
        <dbReference type="SAM" id="Phobius"/>
    </source>
</evidence>
<name>A0A067PY34_9AGAM</name>
<evidence type="ECO:0000256" key="2">
    <source>
        <dbReference type="ARBA" id="ARBA00022692"/>
    </source>
</evidence>
<dbReference type="AlphaFoldDB" id="A0A067PY34"/>
<keyword evidence="3 6" id="KW-1133">Transmembrane helix</keyword>
<evidence type="ECO:0000256" key="4">
    <source>
        <dbReference type="ARBA" id="ARBA00023136"/>
    </source>
</evidence>
<dbReference type="Proteomes" id="UP000027265">
    <property type="component" value="Unassembled WGS sequence"/>
</dbReference>
<dbReference type="OrthoDB" id="166803at2759"/>
<feature type="transmembrane region" description="Helical" evidence="6">
    <location>
        <begin position="90"/>
        <end position="110"/>
    </location>
</feature>
<evidence type="ECO:0000313" key="7">
    <source>
        <dbReference type="EMBL" id="KDQ59614.1"/>
    </source>
</evidence>
<dbReference type="GO" id="GO:0012505">
    <property type="term" value="C:endomembrane system"/>
    <property type="evidence" value="ECO:0007669"/>
    <property type="project" value="UniProtKB-SubCell"/>
</dbReference>
<feature type="transmembrane region" description="Helical" evidence="6">
    <location>
        <begin position="161"/>
        <end position="180"/>
    </location>
</feature>
<evidence type="ECO:0000313" key="8">
    <source>
        <dbReference type="Proteomes" id="UP000027265"/>
    </source>
</evidence>
<dbReference type="HOGENOM" id="CLU_1120305_0_0_1"/>
<dbReference type="FunCoup" id="A0A067PY34">
    <property type="interactions" value="27"/>
</dbReference>
<keyword evidence="8" id="KW-1185">Reference proteome</keyword>
<gene>
    <name evidence="7" type="ORF">JAAARDRAFT_192115</name>
</gene>
<sequence length="248" mass="27081">MPQDLDVSPPSHPPPPHLVPPSPGESAFRALYISIIDEHHMNPEPMNSSYKGLRRKSLRAGRLIPIAISIVISFPPLFGDEIPAILGGLVWGHGIAIAIVTAGVLLGEIANSLCDGGVCDVGHELSDAHPGAALSLPQILVQIFVGVLLACPSDTKDSKLIRILNITVVLALVIITYVAMRYVKMRRKEVILGAMHARRKARQFKMRVFVGGVEWGFKDLLRDTMGQLSLMDLEICWYVGSVYDFDDA</sequence>
<dbReference type="PANTHER" id="PTHR47549">
    <property type="entry name" value="GOLGI APPARATUS MEMBRANE PROTEIN TVP38-RELATED"/>
    <property type="match status" value="1"/>
</dbReference>
<organism evidence="7 8">
    <name type="scientific">Jaapia argillacea MUCL 33604</name>
    <dbReference type="NCBI Taxonomy" id="933084"/>
    <lineage>
        <taxon>Eukaryota</taxon>
        <taxon>Fungi</taxon>
        <taxon>Dikarya</taxon>
        <taxon>Basidiomycota</taxon>
        <taxon>Agaricomycotina</taxon>
        <taxon>Agaricomycetes</taxon>
        <taxon>Agaricomycetidae</taxon>
        <taxon>Jaapiales</taxon>
        <taxon>Jaapiaceae</taxon>
        <taxon>Jaapia</taxon>
    </lineage>
</organism>
<dbReference type="InParanoid" id="A0A067PY34"/>